<evidence type="ECO:0000256" key="1">
    <source>
        <dbReference type="SAM" id="MobiDB-lite"/>
    </source>
</evidence>
<dbReference type="Proteomes" id="UP001231189">
    <property type="component" value="Unassembled WGS sequence"/>
</dbReference>
<feature type="domain" description="Transposase (putative) gypsy type" evidence="2">
    <location>
        <begin position="126"/>
        <end position="178"/>
    </location>
</feature>
<feature type="compositionally biased region" description="Polar residues" evidence="1">
    <location>
        <begin position="9"/>
        <end position="22"/>
    </location>
</feature>
<dbReference type="PANTHER" id="PTHR33026:SF7">
    <property type="entry name" value="OS03G0100275 PROTEIN"/>
    <property type="match status" value="1"/>
</dbReference>
<dbReference type="InterPro" id="IPR007321">
    <property type="entry name" value="Transposase_28"/>
</dbReference>
<name>A0AAD8WQM2_LOLMU</name>
<organism evidence="3 4">
    <name type="scientific">Lolium multiflorum</name>
    <name type="common">Italian ryegrass</name>
    <name type="synonym">Lolium perenne subsp. multiflorum</name>
    <dbReference type="NCBI Taxonomy" id="4521"/>
    <lineage>
        <taxon>Eukaryota</taxon>
        <taxon>Viridiplantae</taxon>
        <taxon>Streptophyta</taxon>
        <taxon>Embryophyta</taxon>
        <taxon>Tracheophyta</taxon>
        <taxon>Spermatophyta</taxon>
        <taxon>Magnoliopsida</taxon>
        <taxon>Liliopsida</taxon>
        <taxon>Poales</taxon>
        <taxon>Poaceae</taxon>
        <taxon>BOP clade</taxon>
        <taxon>Pooideae</taxon>
        <taxon>Poodae</taxon>
        <taxon>Poeae</taxon>
        <taxon>Poeae Chloroplast Group 2 (Poeae type)</taxon>
        <taxon>Loliodinae</taxon>
        <taxon>Loliinae</taxon>
        <taxon>Lolium</taxon>
    </lineage>
</organism>
<accession>A0AAD8WQM2</accession>
<gene>
    <name evidence="3" type="ORF">QYE76_038115</name>
</gene>
<comment type="caution">
    <text evidence="3">The sequence shown here is derived from an EMBL/GenBank/DDBJ whole genome shotgun (WGS) entry which is preliminary data.</text>
</comment>
<dbReference type="PANTHER" id="PTHR33026">
    <property type="entry name" value="OS06G0360600 PROTEIN"/>
    <property type="match status" value="1"/>
</dbReference>
<dbReference type="Pfam" id="PF04195">
    <property type="entry name" value="Transposase_28"/>
    <property type="match status" value="1"/>
</dbReference>
<feature type="compositionally biased region" description="Acidic residues" evidence="1">
    <location>
        <begin position="33"/>
        <end position="47"/>
    </location>
</feature>
<evidence type="ECO:0000259" key="2">
    <source>
        <dbReference type="Pfam" id="PF04195"/>
    </source>
</evidence>
<reference evidence="3" key="1">
    <citation type="submission" date="2023-07" db="EMBL/GenBank/DDBJ databases">
        <title>A chromosome-level genome assembly of Lolium multiflorum.</title>
        <authorList>
            <person name="Chen Y."/>
            <person name="Copetti D."/>
            <person name="Kolliker R."/>
            <person name="Studer B."/>
        </authorList>
    </citation>
    <scope>NUCLEOTIDE SEQUENCE</scope>
    <source>
        <strain evidence="3">02402/16</strain>
        <tissue evidence="3">Leaf</tissue>
    </source>
</reference>
<sequence length="290" mass="32574">MSTEESDPELSTSTRFSESPETSGEVVPADQPDGLEEDLTQTEEDAGGSEQLTGNDEEHADGPGEGADAEFPGIDLDSYTRGAWMGSDVTQAEIDWLYRSRRIPEEVFCRIPGPELKHAPRSGEYIVFAAHFERGLGLPVSDFFRVFLDFYELQPHHLSGNSIFYISSFAAFMEGYVAQAVRPVRGCILLPRQGELFINLPVWNLSGLGKIFLYVRNGGPEDFINLPEYVPGPPAMTNWLHNPKDHKESKRVADFVELLKERTNLSSDDIVRLFLSRRVLPLQRRAHKMS</sequence>
<dbReference type="EMBL" id="JAUUTY010000002">
    <property type="protein sequence ID" value="KAK1677267.1"/>
    <property type="molecule type" value="Genomic_DNA"/>
</dbReference>
<keyword evidence="4" id="KW-1185">Reference proteome</keyword>
<proteinExistence type="predicted"/>
<dbReference type="AlphaFoldDB" id="A0AAD8WQM2"/>
<evidence type="ECO:0000313" key="3">
    <source>
        <dbReference type="EMBL" id="KAK1677267.1"/>
    </source>
</evidence>
<feature type="region of interest" description="Disordered" evidence="1">
    <location>
        <begin position="1"/>
        <end position="73"/>
    </location>
</feature>
<evidence type="ECO:0000313" key="4">
    <source>
        <dbReference type="Proteomes" id="UP001231189"/>
    </source>
</evidence>
<protein>
    <recommendedName>
        <fullName evidence="2">Transposase (putative) gypsy type domain-containing protein</fullName>
    </recommendedName>
</protein>